<reference evidence="1 2" key="1">
    <citation type="journal article" date="2020" name="ISME J.">
        <title>Comparative genomics reveals insights into cyanobacterial evolution and habitat adaptation.</title>
        <authorList>
            <person name="Chen M.Y."/>
            <person name="Teng W.K."/>
            <person name="Zhao L."/>
            <person name="Hu C.X."/>
            <person name="Zhou Y.K."/>
            <person name="Han B.P."/>
            <person name="Song L.R."/>
            <person name="Shu W.S."/>
        </authorList>
    </citation>
    <scope>NUCLEOTIDE SEQUENCE [LARGE SCALE GENOMIC DNA]</scope>
    <source>
        <strain evidence="1 2">FACHB-362</strain>
    </source>
</reference>
<dbReference type="Pfam" id="PF10983">
    <property type="entry name" value="DUF2793"/>
    <property type="match status" value="1"/>
</dbReference>
<gene>
    <name evidence="1" type="ORF">H6G68_22295</name>
</gene>
<evidence type="ECO:0000313" key="1">
    <source>
        <dbReference type="EMBL" id="MBD2694440.1"/>
    </source>
</evidence>
<comment type="caution">
    <text evidence="1">The sequence shown here is derived from an EMBL/GenBank/DDBJ whole genome shotgun (WGS) entry which is preliminary data.</text>
</comment>
<evidence type="ECO:0000313" key="2">
    <source>
        <dbReference type="Proteomes" id="UP000660381"/>
    </source>
</evidence>
<dbReference type="EMBL" id="JACJTQ010000048">
    <property type="protein sequence ID" value="MBD2694440.1"/>
    <property type="molecule type" value="Genomic_DNA"/>
</dbReference>
<keyword evidence="2" id="KW-1185">Reference proteome</keyword>
<protein>
    <submittedName>
        <fullName evidence="1">DUF2793 domain-containing protein</fullName>
    </submittedName>
</protein>
<name>A0ABR8JA20_9NOST</name>
<dbReference type="InterPro" id="IPR021251">
    <property type="entry name" value="DUF2793"/>
</dbReference>
<organism evidence="1 2">
    <name type="scientific">Anabaena catenula FACHB-362</name>
    <dbReference type="NCBI Taxonomy" id="2692877"/>
    <lineage>
        <taxon>Bacteria</taxon>
        <taxon>Bacillati</taxon>
        <taxon>Cyanobacteriota</taxon>
        <taxon>Cyanophyceae</taxon>
        <taxon>Nostocales</taxon>
        <taxon>Nostocaceae</taxon>
        <taxon>Anabaena</taxon>
    </lineage>
</organism>
<proteinExistence type="predicted"/>
<sequence>MPTPRGKLPQLSESQASKTVTLNEAFAILEALTVGGVLSRTLTTPPASPTEGDVYSAIWSNWCLGWESYECSSLQQWNLAVLCS</sequence>
<dbReference type="Proteomes" id="UP000660381">
    <property type="component" value="Unassembled WGS sequence"/>
</dbReference>
<accession>A0ABR8JA20</accession>